<keyword evidence="2" id="KW-1185">Reference proteome</keyword>
<proteinExistence type="predicted"/>
<evidence type="ECO:0000313" key="1">
    <source>
        <dbReference type="EMBL" id="KAI3706741.1"/>
    </source>
</evidence>
<sequence>MEVEEAGATQSTVTDPSNVAAPPQSLLLIRNLASCNTSARSKALRELTNWLPTQLEISDDEMKKLWKGLFYCIWHADKAPVQSNLIDRLASMLLTLDAPLSLHYLSVFFTTLRREWSGIDVLRLDKFYLLIRRFVNCSFQLLKKNSWDIELSRRVMTIYEEKSLLANEKKFLGNGVNYHIVSVFLEEIKSYLPLSGEIYEIVFKPLFLVASSCQDKVLVGKIRNNVFEHLLCMGKSLLDKKRNGEGDIEDDEVVNLGTIALKMGFAAKFFELGSSTDCFQGNRKVLFGLHKEFLKLEKDLEASGIEVSIPAVQVDNGDEEVPVLVPIVADETQRVSSGLLLEAPECAEDGSKKLSKKKKAKEGSDNQKHQMVKENDNGNVIIANGESVSNGIISDGNDVTFSELFKSNLQMEFQKVADEEGLDKDGESSLPDLSTVTISNVKVPRKRKRVRTADARESHNADLSEQGGTAMKSGEKSAKKVRFSIKNNLVWKPQSPLPPQSLRIPPSVTPRGSALKKGVPPGPIREMPPAGKRVKKKKVRKVMKTTSPAIKRLRKLQTLST</sequence>
<reference evidence="2" key="1">
    <citation type="journal article" date="2022" name="Mol. Ecol. Resour.">
        <title>The genomes of chicory, endive, great burdock and yacon provide insights into Asteraceae palaeo-polyploidization history and plant inulin production.</title>
        <authorList>
            <person name="Fan W."/>
            <person name="Wang S."/>
            <person name="Wang H."/>
            <person name="Wang A."/>
            <person name="Jiang F."/>
            <person name="Liu H."/>
            <person name="Zhao H."/>
            <person name="Xu D."/>
            <person name="Zhang Y."/>
        </authorList>
    </citation>
    <scope>NUCLEOTIDE SEQUENCE [LARGE SCALE GENOMIC DNA]</scope>
    <source>
        <strain evidence="2">cv. Niubang</strain>
    </source>
</reference>
<dbReference type="EMBL" id="CM042054">
    <property type="protein sequence ID" value="KAI3706741.1"/>
    <property type="molecule type" value="Genomic_DNA"/>
</dbReference>
<dbReference type="Proteomes" id="UP001055879">
    <property type="component" value="Linkage Group LG08"/>
</dbReference>
<comment type="caution">
    <text evidence="1">The sequence shown here is derived from an EMBL/GenBank/DDBJ whole genome shotgun (WGS) entry which is preliminary data.</text>
</comment>
<protein>
    <submittedName>
        <fullName evidence="1">Uncharacterized protein</fullName>
    </submittedName>
</protein>
<evidence type="ECO:0000313" key="2">
    <source>
        <dbReference type="Proteomes" id="UP001055879"/>
    </source>
</evidence>
<organism evidence="1 2">
    <name type="scientific">Arctium lappa</name>
    <name type="common">Greater burdock</name>
    <name type="synonym">Lappa major</name>
    <dbReference type="NCBI Taxonomy" id="4217"/>
    <lineage>
        <taxon>Eukaryota</taxon>
        <taxon>Viridiplantae</taxon>
        <taxon>Streptophyta</taxon>
        <taxon>Embryophyta</taxon>
        <taxon>Tracheophyta</taxon>
        <taxon>Spermatophyta</taxon>
        <taxon>Magnoliopsida</taxon>
        <taxon>eudicotyledons</taxon>
        <taxon>Gunneridae</taxon>
        <taxon>Pentapetalae</taxon>
        <taxon>asterids</taxon>
        <taxon>campanulids</taxon>
        <taxon>Asterales</taxon>
        <taxon>Asteraceae</taxon>
        <taxon>Carduoideae</taxon>
        <taxon>Cardueae</taxon>
        <taxon>Arctiinae</taxon>
        <taxon>Arctium</taxon>
    </lineage>
</organism>
<gene>
    <name evidence="1" type="ORF">L6452_24679</name>
</gene>
<accession>A0ACB9AAJ1</accession>
<name>A0ACB9AAJ1_ARCLA</name>
<reference evidence="1 2" key="2">
    <citation type="journal article" date="2022" name="Mol. Ecol. Resour.">
        <title>The genomes of chicory, endive, great burdock and yacon provide insights into Asteraceae paleo-polyploidization history and plant inulin production.</title>
        <authorList>
            <person name="Fan W."/>
            <person name="Wang S."/>
            <person name="Wang H."/>
            <person name="Wang A."/>
            <person name="Jiang F."/>
            <person name="Liu H."/>
            <person name="Zhao H."/>
            <person name="Xu D."/>
            <person name="Zhang Y."/>
        </authorList>
    </citation>
    <scope>NUCLEOTIDE SEQUENCE [LARGE SCALE GENOMIC DNA]</scope>
    <source>
        <strain evidence="2">cv. Niubang</strain>
    </source>
</reference>